<dbReference type="InterPro" id="IPR037185">
    <property type="entry name" value="EmrE-like"/>
</dbReference>
<organism evidence="6">
    <name type="scientific">Corethron hystrix</name>
    <dbReference type="NCBI Taxonomy" id="216773"/>
    <lineage>
        <taxon>Eukaryota</taxon>
        <taxon>Sar</taxon>
        <taxon>Stramenopiles</taxon>
        <taxon>Ochrophyta</taxon>
        <taxon>Bacillariophyta</taxon>
        <taxon>Coscinodiscophyceae</taxon>
        <taxon>Corethrophycidae</taxon>
        <taxon>Corethrales</taxon>
        <taxon>Corethraceae</taxon>
        <taxon>Corethron</taxon>
    </lineage>
</organism>
<keyword evidence="2 5" id="KW-0812">Transmembrane</keyword>
<dbReference type="InterPro" id="IPR007271">
    <property type="entry name" value="Nuc_sug_transpt"/>
</dbReference>
<keyword evidence="3 5" id="KW-1133">Transmembrane helix</keyword>
<gene>
    <name evidence="6" type="ORF">CHYS00102_LOCUS10846</name>
</gene>
<proteinExistence type="predicted"/>
<dbReference type="AlphaFoldDB" id="A0A7S1FRP3"/>
<evidence type="ECO:0000256" key="4">
    <source>
        <dbReference type="ARBA" id="ARBA00023136"/>
    </source>
</evidence>
<evidence type="ECO:0000256" key="3">
    <source>
        <dbReference type="ARBA" id="ARBA00022989"/>
    </source>
</evidence>
<sequence length="353" mass="37898">MSRNTTGLSSGGGGLTPKALFYMSLLAVQFGLQPILTQRYIPAGSDTKLIVIVMEFSKIILGSTMLTIGSARGQAGEGGWAKAFDGWSIKSWFTVAGVPAVLYSIQNLLALTAYQTLDSVTFNVLNQTKTLSAALFCFIILGRRQSQMQVMALLLLVLAALIIEGTISIKKIFGNSDSNEEEEEQGERQEIDPIKHFSLGVLPCLLASLISGLAGALSQRNLQKGGGRNSFLFSMEMAVFSIITLGISKFAAGDKKGEGDADGGWNHTMLIPILFQACGGLFVGLVTKYAGSVRKGFALLVGIVLTGIFQAGLVGRPITMEQIYGTFLVIVATYLHLTNPYVHSQTENQKKKQ</sequence>
<dbReference type="Pfam" id="PF04142">
    <property type="entry name" value="Nuc_sug_transp"/>
    <property type="match status" value="1"/>
</dbReference>
<dbReference type="SUPFAM" id="SSF103481">
    <property type="entry name" value="Multidrug resistance efflux transporter EmrE"/>
    <property type="match status" value="1"/>
</dbReference>
<name>A0A7S1FRP3_9STRA</name>
<dbReference type="GO" id="GO:0015165">
    <property type="term" value="F:pyrimidine nucleotide-sugar transmembrane transporter activity"/>
    <property type="evidence" value="ECO:0007669"/>
    <property type="project" value="InterPro"/>
</dbReference>
<dbReference type="PANTHER" id="PTHR10231">
    <property type="entry name" value="NUCLEOTIDE-SUGAR TRANSMEMBRANE TRANSPORTER"/>
    <property type="match status" value="1"/>
</dbReference>
<dbReference type="GO" id="GO:0000139">
    <property type="term" value="C:Golgi membrane"/>
    <property type="evidence" value="ECO:0007669"/>
    <property type="project" value="InterPro"/>
</dbReference>
<evidence type="ECO:0008006" key="7">
    <source>
        <dbReference type="Google" id="ProtNLM"/>
    </source>
</evidence>
<evidence type="ECO:0000313" key="6">
    <source>
        <dbReference type="EMBL" id="CAD8883650.1"/>
    </source>
</evidence>
<protein>
    <recommendedName>
        <fullName evidence="7">Nucleotide-sugar transporter</fullName>
    </recommendedName>
</protein>
<dbReference type="EMBL" id="HBFR01014880">
    <property type="protein sequence ID" value="CAD8883650.1"/>
    <property type="molecule type" value="Transcribed_RNA"/>
</dbReference>
<feature type="transmembrane region" description="Helical" evidence="5">
    <location>
        <begin position="49"/>
        <end position="71"/>
    </location>
</feature>
<accession>A0A7S1FRP3</accession>
<evidence type="ECO:0000256" key="2">
    <source>
        <dbReference type="ARBA" id="ARBA00022692"/>
    </source>
</evidence>
<feature type="transmembrane region" description="Helical" evidence="5">
    <location>
        <begin position="153"/>
        <end position="173"/>
    </location>
</feature>
<feature type="transmembrane region" description="Helical" evidence="5">
    <location>
        <begin position="322"/>
        <end position="342"/>
    </location>
</feature>
<feature type="transmembrane region" description="Helical" evidence="5">
    <location>
        <begin position="264"/>
        <end position="285"/>
    </location>
</feature>
<evidence type="ECO:0000256" key="1">
    <source>
        <dbReference type="ARBA" id="ARBA00004141"/>
    </source>
</evidence>
<keyword evidence="4 5" id="KW-0472">Membrane</keyword>
<reference evidence="6" key="1">
    <citation type="submission" date="2021-01" db="EMBL/GenBank/DDBJ databases">
        <authorList>
            <person name="Corre E."/>
            <person name="Pelletier E."/>
            <person name="Niang G."/>
            <person name="Scheremetjew M."/>
            <person name="Finn R."/>
            <person name="Kale V."/>
            <person name="Holt S."/>
            <person name="Cochrane G."/>
            <person name="Meng A."/>
            <person name="Brown T."/>
            <person name="Cohen L."/>
        </authorList>
    </citation>
    <scope>NUCLEOTIDE SEQUENCE</scope>
    <source>
        <strain evidence="6">308</strain>
    </source>
</reference>
<feature type="transmembrane region" description="Helical" evidence="5">
    <location>
        <begin position="92"/>
        <end position="114"/>
    </location>
</feature>
<feature type="transmembrane region" description="Helical" evidence="5">
    <location>
        <begin position="197"/>
        <end position="218"/>
    </location>
</feature>
<comment type="subcellular location">
    <subcellularLocation>
        <location evidence="1">Membrane</location>
        <topology evidence="1">Multi-pass membrane protein</topology>
    </subcellularLocation>
</comment>
<feature type="transmembrane region" description="Helical" evidence="5">
    <location>
        <begin position="120"/>
        <end position="141"/>
    </location>
</feature>
<evidence type="ECO:0000256" key="5">
    <source>
        <dbReference type="SAM" id="Phobius"/>
    </source>
</evidence>
<feature type="transmembrane region" description="Helical" evidence="5">
    <location>
        <begin position="230"/>
        <end position="252"/>
    </location>
</feature>
<feature type="transmembrane region" description="Helical" evidence="5">
    <location>
        <begin position="297"/>
        <end position="316"/>
    </location>
</feature>